<evidence type="ECO:0000313" key="2">
    <source>
        <dbReference type="Proteomes" id="UP000198916"/>
    </source>
</evidence>
<evidence type="ECO:0000313" key="1">
    <source>
        <dbReference type="EMBL" id="SEK39602.1"/>
    </source>
</evidence>
<protein>
    <submittedName>
        <fullName evidence="1">Uncharacterized protein</fullName>
    </submittedName>
</protein>
<dbReference type="Proteomes" id="UP000198916">
    <property type="component" value="Unassembled WGS sequence"/>
</dbReference>
<dbReference type="AlphaFoldDB" id="A0A1H7GRH4"/>
<dbReference type="EMBL" id="FNZR01000001">
    <property type="protein sequence ID" value="SEK39602.1"/>
    <property type="molecule type" value="Genomic_DNA"/>
</dbReference>
<keyword evidence="2" id="KW-1185">Reference proteome</keyword>
<gene>
    <name evidence="1" type="ORF">SAMN05421740_101747</name>
</gene>
<organism evidence="1 2">
    <name type="scientific">Parapedobacter koreensis</name>
    <dbReference type="NCBI Taxonomy" id="332977"/>
    <lineage>
        <taxon>Bacteria</taxon>
        <taxon>Pseudomonadati</taxon>
        <taxon>Bacteroidota</taxon>
        <taxon>Sphingobacteriia</taxon>
        <taxon>Sphingobacteriales</taxon>
        <taxon>Sphingobacteriaceae</taxon>
        <taxon>Parapedobacter</taxon>
    </lineage>
</organism>
<proteinExistence type="predicted"/>
<name>A0A1H7GRH4_9SPHI</name>
<dbReference type="RefSeq" id="WP_177180981.1">
    <property type="nucleotide sequence ID" value="NZ_FNZR01000001.1"/>
</dbReference>
<sequence>MKEIQHPVLKAKKVLNDMASRTNRLCTVFLFLALMAFSFGHAQKRKYILLDMLDSAYTIKQYTLSTAELYGTDDRIELFNVYIDEQSLILFSVLPGFDNTQNWEEVDKSEIEGAMIQYADFNENYVRKIRRGVRLEKSFSLRIVRVDNGRYLASKLCLFEQFNIREYHHAINTPPGTININRPPIDVVKMQEEYLRLFPDATFPSQQNSMAIVQDRMLIGMYLSKELCVNNRKAYFFWVFDDWNVVDGPNIHRGIDRFIYIPELGIVGGSYDFHFAFGNPWEPVPNSKRYRISPEQWQQNVMEEKVMLAEELK</sequence>
<accession>A0A1H7GRH4</accession>
<reference evidence="2" key="1">
    <citation type="submission" date="2016-10" db="EMBL/GenBank/DDBJ databases">
        <authorList>
            <person name="Varghese N."/>
            <person name="Submissions S."/>
        </authorList>
    </citation>
    <scope>NUCLEOTIDE SEQUENCE [LARGE SCALE GENOMIC DNA]</scope>
    <source>
        <strain evidence="2">Jip14</strain>
    </source>
</reference>